<name>A0A8J3K0C5_9ACTN</name>
<dbReference type="Proteomes" id="UP000619293">
    <property type="component" value="Unassembled WGS sequence"/>
</dbReference>
<protein>
    <submittedName>
        <fullName evidence="1">Uncharacterized protein</fullName>
    </submittedName>
</protein>
<evidence type="ECO:0000313" key="2">
    <source>
        <dbReference type="Proteomes" id="UP000619293"/>
    </source>
</evidence>
<accession>A0A8J3K0C5</accession>
<evidence type="ECO:0000313" key="1">
    <source>
        <dbReference type="EMBL" id="GIF90127.1"/>
    </source>
</evidence>
<keyword evidence="2" id="KW-1185">Reference proteome</keyword>
<organism evidence="1 2">
    <name type="scientific">Catellatospora chokoriensis</name>
    <dbReference type="NCBI Taxonomy" id="310353"/>
    <lineage>
        <taxon>Bacteria</taxon>
        <taxon>Bacillati</taxon>
        <taxon>Actinomycetota</taxon>
        <taxon>Actinomycetes</taxon>
        <taxon>Micromonosporales</taxon>
        <taxon>Micromonosporaceae</taxon>
        <taxon>Catellatospora</taxon>
    </lineage>
</organism>
<dbReference type="AlphaFoldDB" id="A0A8J3K0C5"/>
<comment type="caution">
    <text evidence="1">The sequence shown here is derived from an EMBL/GenBank/DDBJ whole genome shotgun (WGS) entry which is preliminary data.</text>
</comment>
<sequence>MPGAEGDDVIVRMWEVRAYPRTFTDLLAWVCDEAVPRLEVEPLHIASEVFSSTDLRVVVISRWRGEPRPLADPPEGLAARSPHVWDFAPVDR</sequence>
<proteinExistence type="predicted"/>
<gene>
    <name evidence="1" type="ORF">Cch02nite_35710</name>
</gene>
<reference evidence="1 2" key="1">
    <citation type="submission" date="2021-01" db="EMBL/GenBank/DDBJ databases">
        <title>Whole genome shotgun sequence of Catellatospora chokoriensis NBRC 107358.</title>
        <authorList>
            <person name="Komaki H."/>
            <person name="Tamura T."/>
        </authorList>
    </citation>
    <scope>NUCLEOTIDE SEQUENCE [LARGE SCALE GENOMIC DNA]</scope>
    <source>
        <strain evidence="1 2">NBRC 107358</strain>
    </source>
</reference>
<dbReference type="EMBL" id="BONG01000020">
    <property type="protein sequence ID" value="GIF90127.1"/>
    <property type="molecule type" value="Genomic_DNA"/>
</dbReference>